<evidence type="ECO:0000259" key="3">
    <source>
        <dbReference type="Pfam" id="PF00685"/>
    </source>
</evidence>
<evidence type="ECO:0000256" key="2">
    <source>
        <dbReference type="ARBA" id="ARBA00023180"/>
    </source>
</evidence>
<comment type="caution">
    <text evidence="4">The sequence shown here is derived from an EMBL/GenBank/DDBJ whole genome shotgun (WGS) entry which is preliminary data.</text>
</comment>
<proteinExistence type="predicted"/>
<dbReference type="InterPro" id="IPR027417">
    <property type="entry name" value="P-loop_NTPase"/>
</dbReference>
<dbReference type="Proteomes" id="UP001168552">
    <property type="component" value="Unassembled WGS sequence"/>
</dbReference>
<dbReference type="PANTHER" id="PTHR10605">
    <property type="entry name" value="HEPARAN SULFATE SULFOTRANSFERASE"/>
    <property type="match status" value="1"/>
</dbReference>
<dbReference type="Gene3D" id="3.40.50.300">
    <property type="entry name" value="P-loop containing nucleotide triphosphate hydrolases"/>
    <property type="match status" value="1"/>
</dbReference>
<keyword evidence="2" id="KW-0325">Glycoprotein</keyword>
<accession>A0ABT8F808</accession>
<name>A0ABT8F808_9BACT</name>
<reference evidence="4" key="1">
    <citation type="submission" date="2023-06" db="EMBL/GenBank/DDBJ databases">
        <title>Cytophagales bacterium Strain LB-30, isolated from soil.</title>
        <authorList>
            <person name="Liu B."/>
        </authorList>
    </citation>
    <scope>NUCLEOTIDE SEQUENCE</scope>
    <source>
        <strain evidence="4">LB-30</strain>
    </source>
</reference>
<dbReference type="Pfam" id="PF00685">
    <property type="entry name" value="Sulfotransfer_1"/>
    <property type="match status" value="1"/>
</dbReference>
<dbReference type="InterPro" id="IPR000863">
    <property type="entry name" value="Sulfotransferase_dom"/>
</dbReference>
<feature type="domain" description="Sulfotransferase" evidence="3">
    <location>
        <begin position="4"/>
        <end position="285"/>
    </location>
</feature>
<dbReference type="RefSeq" id="WP_320005150.1">
    <property type="nucleotide sequence ID" value="NZ_JAUHJS010000007.1"/>
</dbReference>
<sequence length="299" mass="35427">MRPTFICIGAQKSGTSWLYQNLAECNGISLTPIKELHYFDREEKYPSPNILSETLLIKRLLNLKWFVKSLRHLINILVKNGYFEFKWYFKYYYSNYNDKWYLSLFTDFKEISGEITPSYSILEQGDIIKIKNLLGDIKIIFLVRNPVDRAWSSYKYKYKIDSFDLTDIEHFKNFLFSDEQLLRSDISRTISNYQSVFKEGCILIGFYDAIIDSPKNLLNEIVAFISGNTYAFKDFRYTNEKVNKSSSLNMPREIEKILIDFYKPMINDLSHRYGGYFSKWRDELDNRNFLGDVSSTIII</sequence>
<protein>
    <submittedName>
        <fullName evidence="4">Sulfotransferase domain-containing protein</fullName>
    </submittedName>
</protein>
<evidence type="ECO:0000313" key="5">
    <source>
        <dbReference type="Proteomes" id="UP001168552"/>
    </source>
</evidence>
<evidence type="ECO:0000256" key="1">
    <source>
        <dbReference type="ARBA" id="ARBA00022679"/>
    </source>
</evidence>
<dbReference type="InterPro" id="IPR037359">
    <property type="entry name" value="NST/OST"/>
</dbReference>
<keyword evidence="5" id="KW-1185">Reference proteome</keyword>
<evidence type="ECO:0000313" key="4">
    <source>
        <dbReference type="EMBL" id="MDN4166612.1"/>
    </source>
</evidence>
<gene>
    <name evidence="4" type="ORF">QWY31_13970</name>
</gene>
<organism evidence="4 5">
    <name type="scientific">Shiella aurantiaca</name>
    <dbReference type="NCBI Taxonomy" id="3058365"/>
    <lineage>
        <taxon>Bacteria</taxon>
        <taxon>Pseudomonadati</taxon>
        <taxon>Bacteroidota</taxon>
        <taxon>Cytophagia</taxon>
        <taxon>Cytophagales</taxon>
        <taxon>Shiellaceae</taxon>
        <taxon>Shiella</taxon>
    </lineage>
</organism>
<dbReference type="PANTHER" id="PTHR10605:SF56">
    <property type="entry name" value="BIFUNCTIONAL HEPARAN SULFATE N-DEACETYLASE_N-SULFOTRANSFERASE"/>
    <property type="match status" value="1"/>
</dbReference>
<dbReference type="SUPFAM" id="SSF52540">
    <property type="entry name" value="P-loop containing nucleoside triphosphate hydrolases"/>
    <property type="match status" value="1"/>
</dbReference>
<dbReference type="EMBL" id="JAUHJS010000007">
    <property type="protein sequence ID" value="MDN4166612.1"/>
    <property type="molecule type" value="Genomic_DNA"/>
</dbReference>
<keyword evidence="1" id="KW-0808">Transferase</keyword>